<name>A0A1V0N3P3_9ARCH</name>
<dbReference type="AlphaFoldDB" id="A0A1V0N3P3"/>
<dbReference type="Proteomes" id="UP000192050">
    <property type="component" value="Chromosome"/>
</dbReference>
<dbReference type="STRING" id="74969.FAD_0821"/>
<dbReference type="RefSeq" id="WP_081142016.1">
    <property type="nucleotide sequence ID" value="NZ_CP015363.1"/>
</dbReference>
<sequence>MKLSRIDTKLNKYFEIALNFKSNHLALSQATGYDGAGALVRDGDDLFFDFFILKSEDIGRLKPLFQLAEVNEREHYFLVREKMTDPALVEFFTDLDNINGLVISYAGIESGNMIIKGFMHENSEMDFSNLIYKYNYTEFNIVQITLKPSPGFYYFMKNTDTALQSIIVSLPVAEFSQYRVIKILKETNATVQFVDNNPIHGSFRAIIYSDRDLSSVENMTVISERDHIYETKTNDSILLLLASKAMSNNLTLNFMFLYVYGDRLVINFILPTYRAKDYFKQIIDTEIDLNNFEWLTLESYGPVNDGNMESDP</sequence>
<proteinExistence type="predicted"/>
<dbReference type="InterPro" id="IPR043958">
    <property type="entry name" value="Ta1207"/>
</dbReference>
<keyword evidence="2" id="KW-1185">Reference proteome</keyword>
<reference evidence="1 2" key="1">
    <citation type="submission" date="2011-10" db="EMBL/GenBank/DDBJ databases">
        <title>Metabolic and evolutionary patterns in the extreme acidophile Ferroplasma acidiphilum.</title>
        <authorList>
            <person name="Golyshina O.V."/>
            <person name="Kozyavkin S.A."/>
            <person name="Tatusov R.L."/>
            <person name="Slesarev A.I."/>
            <person name="Golyshin P.N."/>
        </authorList>
    </citation>
    <scope>NUCLEOTIDE SEQUENCE [LARGE SCALE GENOMIC DNA]</scope>
    <source>
        <strain evidence="2">Y</strain>
    </source>
</reference>
<organism evidence="1 2">
    <name type="scientific">Ferroplasma acidiphilum</name>
    <dbReference type="NCBI Taxonomy" id="74969"/>
    <lineage>
        <taxon>Archaea</taxon>
        <taxon>Methanobacteriati</taxon>
        <taxon>Thermoplasmatota</taxon>
        <taxon>Thermoplasmata</taxon>
        <taxon>Thermoplasmatales</taxon>
        <taxon>Ferroplasmaceae</taxon>
        <taxon>Ferroplasma</taxon>
    </lineage>
</organism>
<accession>A0A1V0N3P3</accession>
<dbReference type="Pfam" id="PF19020">
    <property type="entry name" value="Ta1207"/>
    <property type="match status" value="1"/>
</dbReference>
<dbReference type="EMBL" id="CP015363">
    <property type="protein sequence ID" value="ARD84721.1"/>
    <property type="molecule type" value="Genomic_DNA"/>
</dbReference>
<gene>
    <name evidence="1" type="ORF">FAD_0821</name>
</gene>
<evidence type="ECO:0000313" key="1">
    <source>
        <dbReference type="EMBL" id="ARD84721.1"/>
    </source>
</evidence>
<protein>
    <submittedName>
        <fullName evidence="1">Uncharacterized protein</fullName>
    </submittedName>
</protein>
<dbReference type="GeneID" id="31676322"/>
<evidence type="ECO:0000313" key="2">
    <source>
        <dbReference type="Proteomes" id="UP000192050"/>
    </source>
</evidence>
<dbReference type="KEGG" id="fai:FAD_0821"/>